<reference evidence="2 3" key="1">
    <citation type="submission" date="2018-08" db="EMBL/GenBank/DDBJ databases">
        <title>Complete genome sequencing of Blastochloris tepida GI.</title>
        <authorList>
            <person name="Tsukatani Y."/>
            <person name="Mori H."/>
        </authorList>
    </citation>
    <scope>NUCLEOTIDE SEQUENCE [LARGE SCALE GENOMIC DNA]</scope>
    <source>
        <strain evidence="2 3">GI</strain>
    </source>
</reference>
<feature type="region of interest" description="Disordered" evidence="1">
    <location>
        <begin position="97"/>
        <end position="116"/>
    </location>
</feature>
<dbReference type="AlphaFoldDB" id="A0A348FYN9"/>
<sequence>MRNYLPMKKDSLGRTGRNGIAHRAGNGKNLGVRAFPQGEGRGGLGREPRGEPPSVRRGGNLRPKHPPDRFRARPGPLVSGPGRVLFAAAYDRPRVRAMKESNDSSPTCHHASWSAR</sequence>
<feature type="region of interest" description="Disordered" evidence="1">
    <location>
        <begin position="1"/>
        <end position="78"/>
    </location>
</feature>
<dbReference type="KEGG" id="blag:BLTE_11070"/>
<gene>
    <name evidence="2" type="ORF">BLTE_11070</name>
</gene>
<keyword evidence="3" id="KW-1185">Reference proteome</keyword>
<dbReference type="Proteomes" id="UP000266934">
    <property type="component" value="Chromosome"/>
</dbReference>
<protein>
    <submittedName>
        <fullName evidence="2">Uncharacterized protein</fullName>
    </submittedName>
</protein>
<organism evidence="2 3">
    <name type="scientific">Blastochloris tepida</name>
    <dbReference type="NCBI Taxonomy" id="2233851"/>
    <lineage>
        <taxon>Bacteria</taxon>
        <taxon>Pseudomonadati</taxon>
        <taxon>Pseudomonadota</taxon>
        <taxon>Alphaproteobacteria</taxon>
        <taxon>Hyphomicrobiales</taxon>
        <taxon>Blastochloridaceae</taxon>
        <taxon>Blastochloris</taxon>
    </lineage>
</organism>
<dbReference type="EMBL" id="AP018907">
    <property type="protein sequence ID" value="BBF92422.1"/>
    <property type="molecule type" value="Genomic_DNA"/>
</dbReference>
<evidence type="ECO:0000313" key="3">
    <source>
        <dbReference type="Proteomes" id="UP000266934"/>
    </source>
</evidence>
<proteinExistence type="predicted"/>
<evidence type="ECO:0000256" key="1">
    <source>
        <dbReference type="SAM" id="MobiDB-lite"/>
    </source>
</evidence>
<name>A0A348FYN9_9HYPH</name>
<evidence type="ECO:0000313" key="2">
    <source>
        <dbReference type="EMBL" id="BBF92422.1"/>
    </source>
</evidence>
<accession>A0A348FYN9</accession>